<reference evidence="2" key="1">
    <citation type="submission" date="2018-06" db="EMBL/GenBank/DDBJ databases">
        <authorList>
            <person name="Helene L.C."/>
            <person name="Dall'Agnol R."/>
            <person name="Delamuta J.R."/>
            <person name="Hungria M."/>
        </authorList>
    </citation>
    <scope>NUCLEOTIDE SEQUENCE [LARGE SCALE GENOMIC DNA]</scope>
    <source>
        <strain evidence="2">CNPSo 3140</strain>
    </source>
</reference>
<organism evidence="1 2">
    <name type="scientific">Mesorhizobium atlanticum</name>
    <dbReference type="NCBI Taxonomy" id="2233532"/>
    <lineage>
        <taxon>Bacteria</taxon>
        <taxon>Pseudomonadati</taxon>
        <taxon>Pseudomonadota</taxon>
        <taxon>Alphaproteobacteria</taxon>
        <taxon>Hyphomicrobiales</taxon>
        <taxon>Phyllobacteriaceae</taxon>
        <taxon>Mesorhizobium</taxon>
    </lineage>
</organism>
<reference evidence="1 2" key="2">
    <citation type="submission" date="2018-07" db="EMBL/GenBank/DDBJ databases">
        <title>Diversity of Mesorhizobium strains in Brazil.</title>
        <authorList>
            <person name="Helene L.C.F."/>
            <person name="Dall'Agnol R."/>
            <person name="Delamuta J.R.M."/>
            <person name="Hungria M."/>
        </authorList>
    </citation>
    <scope>NUCLEOTIDE SEQUENCE [LARGE SCALE GENOMIC DNA]</scope>
    <source>
        <strain evidence="1 2">CNPSo 3140</strain>
    </source>
</reference>
<evidence type="ECO:0000313" key="2">
    <source>
        <dbReference type="Proteomes" id="UP000251956"/>
    </source>
</evidence>
<proteinExistence type="predicted"/>
<dbReference type="Pfam" id="PF06169">
    <property type="entry name" value="DUF982"/>
    <property type="match status" value="1"/>
</dbReference>
<sequence>MNHDRFEEPVTVLVGMGLPVRLETVAEAYAMLQDWPAASRSSAHTIALNACKAGIAGEIDAETVRATLVAFARRHDILAPDMVFAGARSAGRARVHKQQWLKI</sequence>
<dbReference type="EMBL" id="QMBQ01000001">
    <property type="protein sequence ID" value="RAZ79901.1"/>
    <property type="molecule type" value="Genomic_DNA"/>
</dbReference>
<dbReference type="OrthoDB" id="8388069at2"/>
<dbReference type="Proteomes" id="UP000251956">
    <property type="component" value="Unassembled WGS sequence"/>
</dbReference>
<dbReference type="InterPro" id="IPR010385">
    <property type="entry name" value="DUF982"/>
</dbReference>
<evidence type="ECO:0000313" key="1">
    <source>
        <dbReference type="EMBL" id="RAZ79901.1"/>
    </source>
</evidence>
<dbReference type="AlphaFoldDB" id="A0A330GX73"/>
<keyword evidence="2" id="KW-1185">Reference proteome</keyword>
<protein>
    <submittedName>
        <fullName evidence="1">DUF982 domain-containing protein</fullName>
    </submittedName>
</protein>
<gene>
    <name evidence="1" type="ORF">DPM35_00945</name>
</gene>
<accession>A0A330GX73</accession>
<dbReference type="RefSeq" id="WP_112125473.1">
    <property type="nucleotide sequence ID" value="NZ_QMBQ01000001.1"/>
</dbReference>
<comment type="caution">
    <text evidence="1">The sequence shown here is derived from an EMBL/GenBank/DDBJ whole genome shotgun (WGS) entry which is preliminary data.</text>
</comment>
<dbReference type="Gene3D" id="6.10.250.730">
    <property type="match status" value="1"/>
</dbReference>
<name>A0A330GX73_9HYPH</name>